<dbReference type="AlphaFoldDB" id="A0A9P4SC91"/>
<evidence type="ECO:0000313" key="3">
    <source>
        <dbReference type="Proteomes" id="UP000799429"/>
    </source>
</evidence>
<feature type="signal peptide" evidence="1">
    <location>
        <begin position="1"/>
        <end position="22"/>
    </location>
</feature>
<feature type="chain" id="PRO_5040394844" description="Ubiquitin 3 binding protein But2 C-terminal domain-containing protein" evidence="1">
    <location>
        <begin position="23"/>
        <end position="203"/>
    </location>
</feature>
<reference evidence="2" key="1">
    <citation type="journal article" date="2020" name="Stud. Mycol.">
        <title>101 Dothideomycetes genomes: a test case for predicting lifestyles and emergence of pathogens.</title>
        <authorList>
            <person name="Haridas S."/>
            <person name="Albert R."/>
            <person name="Binder M."/>
            <person name="Bloem J."/>
            <person name="Labutti K."/>
            <person name="Salamov A."/>
            <person name="Andreopoulos B."/>
            <person name="Baker S."/>
            <person name="Barry K."/>
            <person name="Bills G."/>
            <person name="Bluhm B."/>
            <person name="Cannon C."/>
            <person name="Castanera R."/>
            <person name="Culley D."/>
            <person name="Daum C."/>
            <person name="Ezra D."/>
            <person name="Gonzalez J."/>
            <person name="Henrissat B."/>
            <person name="Kuo A."/>
            <person name="Liang C."/>
            <person name="Lipzen A."/>
            <person name="Lutzoni F."/>
            <person name="Magnuson J."/>
            <person name="Mondo S."/>
            <person name="Nolan M."/>
            <person name="Ohm R."/>
            <person name="Pangilinan J."/>
            <person name="Park H.-J."/>
            <person name="Ramirez L."/>
            <person name="Alfaro M."/>
            <person name="Sun H."/>
            <person name="Tritt A."/>
            <person name="Yoshinaga Y."/>
            <person name="Zwiers L.-H."/>
            <person name="Turgeon B."/>
            <person name="Goodwin S."/>
            <person name="Spatafora J."/>
            <person name="Crous P."/>
            <person name="Grigoriev I."/>
        </authorList>
    </citation>
    <scope>NUCLEOTIDE SEQUENCE</scope>
    <source>
        <strain evidence="2">CBS 101060</strain>
    </source>
</reference>
<organism evidence="2 3">
    <name type="scientific">Patellaria atrata CBS 101060</name>
    <dbReference type="NCBI Taxonomy" id="1346257"/>
    <lineage>
        <taxon>Eukaryota</taxon>
        <taxon>Fungi</taxon>
        <taxon>Dikarya</taxon>
        <taxon>Ascomycota</taxon>
        <taxon>Pezizomycotina</taxon>
        <taxon>Dothideomycetes</taxon>
        <taxon>Dothideomycetes incertae sedis</taxon>
        <taxon>Patellariales</taxon>
        <taxon>Patellariaceae</taxon>
        <taxon>Patellaria</taxon>
    </lineage>
</organism>
<comment type="caution">
    <text evidence="2">The sequence shown here is derived from an EMBL/GenBank/DDBJ whole genome shotgun (WGS) entry which is preliminary data.</text>
</comment>
<evidence type="ECO:0000256" key="1">
    <source>
        <dbReference type="SAM" id="SignalP"/>
    </source>
</evidence>
<gene>
    <name evidence="2" type="ORF">M501DRAFT_1016224</name>
</gene>
<dbReference type="Pfam" id="PF14273">
    <property type="entry name" value="DUF4360"/>
    <property type="match status" value="1"/>
</dbReference>
<protein>
    <recommendedName>
        <fullName evidence="4">Ubiquitin 3 binding protein But2 C-terminal domain-containing protein</fullName>
    </recommendedName>
</protein>
<evidence type="ECO:0008006" key="4">
    <source>
        <dbReference type="Google" id="ProtNLM"/>
    </source>
</evidence>
<name>A0A9P4SC91_9PEZI</name>
<proteinExistence type="predicted"/>
<dbReference type="InterPro" id="IPR025649">
    <property type="entry name" value="DUF4360"/>
</dbReference>
<evidence type="ECO:0000313" key="2">
    <source>
        <dbReference type="EMBL" id="KAF2839135.1"/>
    </source>
</evidence>
<keyword evidence="3" id="KW-1185">Reference proteome</keyword>
<dbReference type="Proteomes" id="UP000799429">
    <property type="component" value="Unassembled WGS sequence"/>
</dbReference>
<dbReference type="EMBL" id="MU006095">
    <property type="protein sequence ID" value="KAF2839135.1"/>
    <property type="molecule type" value="Genomic_DNA"/>
</dbReference>
<keyword evidence="1" id="KW-0732">Signal</keyword>
<accession>A0A9P4SC91</accession>
<sequence>MRNPTILSLFPLISLFPALTYCVPPRLLSLVYEGTGCPDNSISSTVTPVNFSSPNPTSSLTLLYTALTPSISPSVPTTETRTHCTVEIGLGWGDETPSGSSGNWEFSVLHTAVLGQNDPIDRGVGIHFSFLYDISGAGNVDDADLKFRRPLADGGFGVVVPDGEFCGSGTGALFGVWRCWEFGDRGKGEEDEDGGNAEWDVSG</sequence>